<proteinExistence type="predicted"/>
<dbReference type="InterPro" id="IPR005495">
    <property type="entry name" value="LptG/LptF_permease"/>
</dbReference>
<dbReference type="HOGENOM" id="CLU_028799_2_0_5"/>
<gene>
    <name evidence="7" type="ORF">Lokhon_00275</name>
</gene>
<name>A0A017HHC2_9RHOB</name>
<dbReference type="OrthoDB" id="9798468at2"/>
<feature type="transmembrane region" description="Helical" evidence="6">
    <location>
        <begin position="62"/>
        <end position="82"/>
    </location>
</feature>
<feature type="transmembrane region" description="Helical" evidence="6">
    <location>
        <begin position="12"/>
        <end position="29"/>
    </location>
</feature>
<dbReference type="EMBL" id="APGJ01000001">
    <property type="protein sequence ID" value="EYD73720.1"/>
    <property type="molecule type" value="Genomic_DNA"/>
</dbReference>
<feature type="transmembrane region" description="Helical" evidence="6">
    <location>
        <begin position="342"/>
        <end position="359"/>
    </location>
</feature>
<evidence type="ECO:0000256" key="1">
    <source>
        <dbReference type="ARBA" id="ARBA00004651"/>
    </source>
</evidence>
<accession>A0A017HHC2</accession>
<dbReference type="RefSeq" id="WP_017929386.1">
    <property type="nucleotide sequence ID" value="NZ_KB823001.1"/>
</dbReference>
<dbReference type="Proteomes" id="UP000025047">
    <property type="component" value="Unassembled WGS sequence"/>
</dbReference>
<keyword evidence="3 6" id="KW-0812">Transmembrane</keyword>
<organism evidence="7 8">
    <name type="scientific">Limimaricola hongkongensis DSM 17492</name>
    <dbReference type="NCBI Taxonomy" id="1122180"/>
    <lineage>
        <taxon>Bacteria</taxon>
        <taxon>Pseudomonadati</taxon>
        <taxon>Pseudomonadota</taxon>
        <taxon>Alphaproteobacteria</taxon>
        <taxon>Rhodobacterales</taxon>
        <taxon>Paracoccaceae</taxon>
        <taxon>Limimaricola</taxon>
    </lineage>
</organism>
<evidence type="ECO:0000256" key="6">
    <source>
        <dbReference type="SAM" id="Phobius"/>
    </source>
</evidence>
<dbReference type="Pfam" id="PF03739">
    <property type="entry name" value="LptF_LptG"/>
    <property type="match status" value="1"/>
</dbReference>
<dbReference type="NCBIfam" id="TIGR04408">
    <property type="entry name" value="LptG_lptG"/>
    <property type="match status" value="1"/>
</dbReference>
<feature type="transmembrane region" description="Helical" evidence="6">
    <location>
        <begin position="304"/>
        <end position="322"/>
    </location>
</feature>
<evidence type="ECO:0000256" key="5">
    <source>
        <dbReference type="ARBA" id="ARBA00023136"/>
    </source>
</evidence>
<dbReference type="PANTHER" id="PTHR33529:SF2">
    <property type="entry name" value="LIPOPOLYSACCHARIDE EXPORT SYSTEM PERMEASE PROTEIN LPTG"/>
    <property type="match status" value="1"/>
</dbReference>
<keyword evidence="5 6" id="KW-0472">Membrane</keyword>
<comment type="caution">
    <text evidence="7">The sequence shown here is derived from an EMBL/GenBank/DDBJ whole genome shotgun (WGS) entry which is preliminary data.</text>
</comment>
<dbReference type="eggNOG" id="COG0795">
    <property type="taxonomic scope" value="Bacteria"/>
</dbReference>
<dbReference type="GO" id="GO:0055085">
    <property type="term" value="P:transmembrane transport"/>
    <property type="evidence" value="ECO:0007669"/>
    <property type="project" value="InterPro"/>
</dbReference>
<evidence type="ECO:0000313" key="7">
    <source>
        <dbReference type="EMBL" id="EYD73720.1"/>
    </source>
</evidence>
<feature type="transmembrane region" description="Helical" evidence="6">
    <location>
        <begin position="279"/>
        <end position="297"/>
    </location>
</feature>
<evidence type="ECO:0000313" key="8">
    <source>
        <dbReference type="Proteomes" id="UP000025047"/>
    </source>
</evidence>
<evidence type="ECO:0000256" key="3">
    <source>
        <dbReference type="ARBA" id="ARBA00022692"/>
    </source>
</evidence>
<dbReference type="GO" id="GO:0043190">
    <property type="term" value="C:ATP-binding cassette (ABC) transporter complex"/>
    <property type="evidence" value="ECO:0007669"/>
    <property type="project" value="InterPro"/>
</dbReference>
<protein>
    <submittedName>
        <fullName evidence="7">Permease, YjgP/YjgQ family</fullName>
    </submittedName>
</protein>
<comment type="subcellular location">
    <subcellularLocation>
        <location evidence="1">Cell membrane</location>
        <topology evidence="1">Multi-pass membrane protein</topology>
    </subcellularLocation>
</comment>
<keyword evidence="4 6" id="KW-1133">Transmembrane helix</keyword>
<reference evidence="7 8" key="1">
    <citation type="submission" date="2013-03" db="EMBL/GenBank/DDBJ databases">
        <authorList>
            <person name="Fiebig A."/>
            <person name="Goeker M."/>
            <person name="Klenk H.-P.P."/>
        </authorList>
    </citation>
    <scope>NUCLEOTIDE SEQUENCE [LARGE SCALE GENOMIC DNA]</scope>
    <source>
        <strain evidence="7 8">DSM 17492</strain>
    </source>
</reference>
<dbReference type="AlphaFoldDB" id="A0A017HHC2"/>
<dbReference type="InterPro" id="IPR030923">
    <property type="entry name" value="LptG"/>
</dbReference>
<dbReference type="PATRIC" id="fig|1122180.6.peg.280"/>
<sequence length="362" mass="39186">MILHRYFARRFVMAFLGTLGVFFVMLGLIDFVEKARRYGDAAGLGELLALTLLSVPADLYEILPLIVIISGIALFLGLARSSELVVTRAAGRSALSALLAPVVMTLLLGLAAVALINPLVAATSRAYEARTDSLRGEERVVSLSEDGLWLRQGDGEAQTVIRARASNLDGTVLHDATFLSYDNGGLPRQRVEASLAELQDGHWLLRGVKRWPLLADNPETAAERMPQMTLSSSLTANQIRDSFGDPATISVWKLPGFIERLKAAGFAARRHQVFLQTELAQPAFLTAMLLIGAGFTMRHQRGGRVGVMVLGAILLSFGVYFLRNFAQILGENGQIPPFMAAWAPPLAAILSSLGLLLHLEDG</sequence>
<evidence type="ECO:0000256" key="4">
    <source>
        <dbReference type="ARBA" id="ARBA00022989"/>
    </source>
</evidence>
<dbReference type="STRING" id="1122180.Lokhon_00275"/>
<dbReference type="PANTHER" id="PTHR33529">
    <property type="entry name" value="SLR0882 PROTEIN-RELATED"/>
    <property type="match status" value="1"/>
</dbReference>
<feature type="transmembrane region" description="Helical" evidence="6">
    <location>
        <begin position="94"/>
        <end position="116"/>
    </location>
</feature>
<evidence type="ECO:0000256" key="2">
    <source>
        <dbReference type="ARBA" id="ARBA00022475"/>
    </source>
</evidence>
<keyword evidence="2" id="KW-1003">Cell membrane</keyword>
<keyword evidence="8" id="KW-1185">Reference proteome</keyword>
<dbReference type="GO" id="GO:0015920">
    <property type="term" value="P:lipopolysaccharide transport"/>
    <property type="evidence" value="ECO:0007669"/>
    <property type="project" value="TreeGrafter"/>
</dbReference>